<evidence type="ECO:0000256" key="10">
    <source>
        <dbReference type="RuleBase" id="RU000394"/>
    </source>
</evidence>
<organism evidence="14 15">
    <name type="scientific">Durusdinium trenchii</name>
    <dbReference type="NCBI Taxonomy" id="1381693"/>
    <lineage>
        <taxon>Eukaryota</taxon>
        <taxon>Sar</taxon>
        <taxon>Alveolata</taxon>
        <taxon>Dinophyceae</taxon>
        <taxon>Suessiales</taxon>
        <taxon>Symbiodiniaceae</taxon>
        <taxon>Durusdinium</taxon>
    </lineage>
</organism>
<evidence type="ECO:0000313" key="15">
    <source>
        <dbReference type="Proteomes" id="UP001642484"/>
    </source>
</evidence>
<dbReference type="Pfam" id="PF00225">
    <property type="entry name" value="Kinesin"/>
    <property type="match status" value="1"/>
</dbReference>
<keyword evidence="7 9" id="KW-0505">Motor protein</keyword>
<dbReference type="InterPro" id="IPR001752">
    <property type="entry name" value="Kinesin_motor_dom"/>
</dbReference>
<feature type="compositionally biased region" description="Low complexity" evidence="12">
    <location>
        <begin position="681"/>
        <end position="697"/>
    </location>
</feature>
<dbReference type="PROSITE" id="PS00411">
    <property type="entry name" value="KINESIN_MOTOR_1"/>
    <property type="match status" value="1"/>
</dbReference>
<dbReference type="PROSITE" id="PS50067">
    <property type="entry name" value="KINESIN_MOTOR_2"/>
    <property type="match status" value="1"/>
</dbReference>
<protein>
    <recommendedName>
        <fullName evidence="10">Kinesin-like protein</fullName>
    </recommendedName>
</protein>
<keyword evidence="5 9" id="KW-0067">ATP-binding</keyword>
<evidence type="ECO:0000256" key="2">
    <source>
        <dbReference type="ARBA" id="ARBA00022490"/>
    </source>
</evidence>
<evidence type="ECO:0000256" key="9">
    <source>
        <dbReference type="PROSITE-ProRule" id="PRU00283"/>
    </source>
</evidence>
<evidence type="ECO:0000259" key="13">
    <source>
        <dbReference type="PROSITE" id="PS50067"/>
    </source>
</evidence>
<evidence type="ECO:0000256" key="3">
    <source>
        <dbReference type="ARBA" id="ARBA00022701"/>
    </source>
</evidence>
<dbReference type="PRINTS" id="PR00380">
    <property type="entry name" value="KINESINHEAVY"/>
</dbReference>
<keyword evidence="6 11" id="KW-0175">Coiled coil</keyword>
<keyword evidence="8" id="KW-0206">Cytoskeleton</keyword>
<dbReference type="SMART" id="SM00129">
    <property type="entry name" value="KISc"/>
    <property type="match status" value="1"/>
</dbReference>
<sequence>MAFDGQDPHEESIKVCCRFRPQNQLEKDQSGKICITLGDDITSVYVPNIDSSFVFDRVFGSEASQKEVYDYAAKPIINGVLRGFNGTVFAYGQTASGKTHTMEGPDIEDEVQMGVIPRMVWSIFDGIDHAADYIEFVVKVAIVEIYNERATRKHLRLSHPCVFSGTAGIRDLLDPKKDNLKIHEDKARGVFIGGVTETYVGSEQEIFDIMKTGKYNRAVAETNLNEHSSRSHLIFMLTIEQKNLHDRSLKVGKLHLVDLAGSEKVGKTGATGDRLDEAKNINRSLSALGNVINALTDRKSTHVPYRDSKLSRVLQESLGGNAKTSLIITCSPSYYNEQETISTLRFGQRAKMIKNVVKVNHERSVEELKMLLQRRDQALGDLRGRVSLLEQLLRSNGIPVPEDEGPSLALPGAAPPAPVDEAEKTEYEDQLQDVIDKLKEKSDQLAEANKEKDELAKQLHKAEGRAEVLEEEAVNAKQEFERMEYDKTEQVSELEKLRHEKTALQQELEDLSKTYQNMIQASAASTPTNREKGPVVCSRCRASCAEDRDPDRPLKKKVSQLDKNLEQLTVMYHKLVAQNSGLKVEVTESDKKIQRKDQRIQQLERNLREAKQKYEKLLTQCANLTAMIDVRGRKNCVCGASGGNAQARRAPTIVRPLRGGLVSARSETGLGDPSGTPKATSGSPSEPASSPTSSPLSLRGGTKTSRDNTRAKTAPYDPPLR</sequence>
<evidence type="ECO:0000256" key="7">
    <source>
        <dbReference type="ARBA" id="ARBA00023175"/>
    </source>
</evidence>
<proteinExistence type="inferred from homology"/>
<feature type="region of interest" description="Disordered" evidence="12">
    <location>
        <begin position="663"/>
        <end position="721"/>
    </location>
</feature>
<dbReference type="PANTHER" id="PTHR47968">
    <property type="entry name" value="CENTROMERE PROTEIN E"/>
    <property type="match status" value="1"/>
</dbReference>
<keyword evidence="15" id="KW-1185">Reference proteome</keyword>
<comment type="similarity">
    <text evidence="9 10">Belongs to the TRAFAC class myosin-kinesin ATPase superfamily. Kinesin family.</text>
</comment>
<dbReference type="InterPro" id="IPR019821">
    <property type="entry name" value="Kinesin_motor_CS"/>
</dbReference>
<dbReference type="InterPro" id="IPR059182">
    <property type="entry name" value="Khc_C"/>
</dbReference>
<feature type="binding site" evidence="9">
    <location>
        <begin position="92"/>
        <end position="99"/>
    </location>
    <ligand>
        <name>ATP</name>
        <dbReference type="ChEBI" id="CHEBI:30616"/>
    </ligand>
</feature>
<evidence type="ECO:0000256" key="4">
    <source>
        <dbReference type="ARBA" id="ARBA00022741"/>
    </source>
</evidence>
<dbReference type="EMBL" id="CAXAMN010021629">
    <property type="protein sequence ID" value="CAK9061686.1"/>
    <property type="molecule type" value="Genomic_DNA"/>
</dbReference>
<evidence type="ECO:0000256" key="5">
    <source>
        <dbReference type="ARBA" id="ARBA00022840"/>
    </source>
</evidence>
<gene>
    <name evidence="14" type="ORF">CCMP2556_LOCUS30321</name>
</gene>
<dbReference type="Proteomes" id="UP001642484">
    <property type="component" value="Unassembled WGS sequence"/>
</dbReference>
<feature type="coiled-coil region" evidence="11">
    <location>
        <begin position="424"/>
        <end position="521"/>
    </location>
</feature>
<feature type="coiled-coil region" evidence="11">
    <location>
        <begin position="586"/>
        <end position="627"/>
    </location>
</feature>
<evidence type="ECO:0000256" key="12">
    <source>
        <dbReference type="SAM" id="MobiDB-lite"/>
    </source>
</evidence>
<evidence type="ECO:0000256" key="8">
    <source>
        <dbReference type="ARBA" id="ARBA00023212"/>
    </source>
</evidence>
<keyword evidence="2" id="KW-0963">Cytoplasm</keyword>
<evidence type="ECO:0000256" key="11">
    <source>
        <dbReference type="SAM" id="Coils"/>
    </source>
</evidence>
<evidence type="ECO:0000313" key="14">
    <source>
        <dbReference type="EMBL" id="CAK9061686.1"/>
    </source>
</evidence>
<keyword evidence="4 9" id="KW-0547">Nucleotide-binding</keyword>
<dbReference type="SUPFAM" id="SSF52540">
    <property type="entry name" value="P-loop containing nucleoside triphosphate hydrolases"/>
    <property type="match status" value="1"/>
</dbReference>
<dbReference type="CDD" id="cd23649">
    <property type="entry name" value="Khc_CBD_cc"/>
    <property type="match status" value="1"/>
</dbReference>
<dbReference type="InterPro" id="IPR027417">
    <property type="entry name" value="P-loop_NTPase"/>
</dbReference>
<evidence type="ECO:0000256" key="1">
    <source>
        <dbReference type="ARBA" id="ARBA00004245"/>
    </source>
</evidence>
<dbReference type="Gene3D" id="3.40.850.10">
    <property type="entry name" value="Kinesin motor domain"/>
    <property type="match status" value="1"/>
</dbReference>
<dbReference type="InterPro" id="IPR036961">
    <property type="entry name" value="Kinesin_motor_dom_sf"/>
</dbReference>
<keyword evidence="3 10" id="KW-0493">Microtubule</keyword>
<dbReference type="CDD" id="cd01369">
    <property type="entry name" value="KISc_KHC_KIF5"/>
    <property type="match status" value="1"/>
</dbReference>
<name>A0ABP0NDP8_9DINO</name>
<dbReference type="InterPro" id="IPR027640">
    <property type="entry name" value="Kinesin-like_fam"/>
</dbReference>
<reference evidence="14 15" key="1">
    <citation type="submission" date="2024-02" db="EMBL/GenBank/DDBJ databases">
        <authorList>
            <person name="Chen Y."/>
            <person name="Shah S."/>
            <person name="Dougan E. K."/>
            <person name="Thang M."/>
            <person name="Chan C."/>
        </authorList>
    </citation>
    <scope>NUCLEOTIDE SEQUENCE [LARGE SCALE GENOMIC DNA]</scope>
</reference>
<evidence type="ECO:0000256" key="6">
    <source>
        <dbReference type="ARBA" id="ARBA00023054"/>
    </source>
</evidence>
<comment type="caution">
    <text evidence="14">The sequence shown here is derived from an EMBL/GenBank/DDBJ whole genome shotgun (WGS) entry which is preliminary data.</text>
</comment>
<dbReference type="PANTHER" id="PTHR47968:SF75">
    <property type="entry name" value="CENTROMERE-ASSOCIATED PROTEIN E"/>
    <property type="match status" value="1"/>
</dbReference>
<accession>A0ABP0NDP8</accession>
<comment type="subcellular location">
    <subcellularLocation>
        <location evidence="1">Cytoplasm</location>
        <location evidence="1">Cytoskeleton</location>
    </subcellularLocation>
</comment>
<feature type="domain" description="Kinesin motor" evidence="13">
    <location>
        <begin position="12"/>
        <end position="353"/>
    </location>
</feature>